<gene>
    <name evidence="2" type="ORF">CASFOL_008974</name>
</gene>
<comment type="caution">
    <text evidence="2">The sequence shown here is derived from an EMBL/GenBank/DDBJ whole genome shotgun (WGS) entry which is preliminary data.</text>
</comment>
<evidence type="ECO:0000313" key="2">
    <source>
        <dbReference type="EMBL" id="KAL3648006.1"/>
    </source>
</evidence>
<organism evidence="2 3">
    <name type="scientific">Castilleja foliolosa</name>
    <dbReference type="NCBI Taxonomy" id="1961234"/>
    <lineage>
        <taxon>Eukaryota</taxon>
        <taxon>Viridiplantae</taxon>
        <taxon>Streptophyta</taxon>
        <taxon>Embryophyta</taxon>
        <taxon>Tracheophyta</taxon>
        <taxon>Spermatophyta</taxon>
        <taxon>Magnoliopsida</taxon>
        <taxon>eudicotyledons</taxon>
        <taxon>Gunneridae</taxon>
        <taxon>Pentapetalae</taxon>
        <taxon>asterids</taxon>
        <taxon>lamiids</taxon>
        <taxon>Lamiales</taxon>
        <taxon>Orobanchaceae</taxon>
        <taxon>Pedicularideae</taxon>
        <taxon>Castillejinae</taxon>
        <taxon>Castilleja</taxon>
    </lineage>
</organism>
<name>A0ABD3E0K6_9LAMI</name>
<proteinExistence type="predicted"/>
<dbReference type="Pfam" id="PF03478">
    <property type="entry name" value="Beta-prop_KIB1-4"/>
    <property type="match status" value="1"/>
</dbReference>
<dbReference type="EMBL" id="JAVIJP010000009">
    <property type="protein sequence ID" value="KAL3648006.1"/>
    <property type="molecule type" value="Genomic_DNA"/>
</dbReference>
<dbReference type="InterPro" id="IPR050942">
    <property type="entry name" value="F-box_BR-signaling"/>
</dbReference>
<accession>A0ABD3E0K6</accession>
<evidence type="ECO:0000313" key="3">
    <source>
        <dbReference type="Proteomes" id="UP001632038"/>
    </source>
</evidence>
<feature type="domain" description="KIB1-4 beta-propeller" evidence="1">
    <location>
        <begin position="6"/>
        <end position="226"/>
    </location>
</feature>
<keyword evidence="3" id="KW-1185">Reference proteome</keyword>
<sequence length="258" mass="29221">MKFSWANRLALCCPGRSSTDWTVIGSEQARASHDFVFCSKHELLFSLNFSNSRQLEAWDLKNPSSPRLVWSCDFNDLGMECDNGGEPPSMKEEIKEFSDRHEYFVASHQEYLVVSQQGDLFYVKRYIKRCMLPDGSCAPFDLANDISYPAKTIGFDVYKIVRDGDKGKKVFMDGHLNGLVMFVGDPSQGIAIPAADANGFKSDSICFTSDHRNSSSRHGTDNGIFDFKEKKSFSCYYPFDYNSLKNKISPPPLWFTPN</sequence>
<reference evidence="3" key="1">
    <citation type="journal article" date="2024" name="IScience">
        <title>Strigolactones Initiate the Formation of Haustorium-like Structures in Castilleja.</title>
        <authorList>
            <person name="Buerger M."/>
            <person name="Peterson D."/>
            <person name="Chory J."/>
        </authorList>
    </citation>
    <scope>NUCLEOTIDE SEQUENCE [LARGE SCALE GENOMIC DNA]</scope>
</reference>
<dbReference type="PANTHER" id="PTHR44259:SF37">
    <property type="entry name" value="DUF1618 DOMAIN-CONTAINING PROTEIN"/>
    <property type="match status" value="1"/>
</dbReference>
<dbReference type="InterPro" id="IPR005174">
    <property type="entry name" value="KIB1-4_b-propeller"/>
</dbReference>
<dbReference type="Proteomes" id="UP001632038">
    <property type="component" value="Unassembled WGS sequence"/>
</dbReference>
<dbReference type="PANTHER" id="PTHR44259">
    <property type="entry name" value="OS07G0183000 PROTEIN-RELATED"/>
    <property type="match status" value="1"/>
</dbReference>
<dbReference type="AlphaFoldDB" id="A0ABD3E0K6"/>
<protein>
    <recommendedName>
        <fullName evidence="1">KIB1-4 beta-propeller domain-containing protein</fullName>
    </recommendedName>
</protein>
<evidence type="ECO:0000259" key="1">
    <source>
        <dbReference type="Pfam" id="PF03478"/>
    </source>
</evidence>